<organism evidence="2 3">
    <name type="scientific">Clavibacter michiganensis</name>
    <dbReference type="NCBI Taxonomy" id="28447"/>
    <lineage>
        <taxon>Bacteria</taxon>
        <taxon>Bacillati</taxon>
        <taxon>Actinomycetota</taxon>
        <taxon>Actinomycetes</taxon>
        <taxon>Micrococcales</taxon>
        <taxon>Microbacteriaceae</taxon>
        <taxon>Clavibacter</taxon>
    </lineage>
</organism>
<dbReference type="AlphaFoldDB" id="A0A399NY86"/>
<evidence type="ECO:0000259" key="1">
    <source>
        <dbReference type="Pfam" id="PF17940"/>
    </source>
</evidence>
<accession>A0A399NY86</accession>
<dbReference type="InterPro" id="IPR009057">
    <property type="entry name" value="Homeodomain-like_sf"/>
</dbReference>
<dbReference type="SUPFAM" id="SSF46689">
    <property type="entry name" value="Homeodomain-like"/>
    <property type="match status" value="1"/>
</dbReference>
<reference evidence="2 3" key="1">
    <citation type="submission" date="2018-08" db="EMBL/GenBank/DDBJ databases">
        <title>Genome Sequence of Clavibacter michiganensis Subspecies type strains, and the Atypical Peach-Colored Strains Isolated from Tomato.</title>
        <authorList>
            <person name="Osdaghi E."/>
            <person name="Portier P."/>
            <person name="Briand M."/>
            <person name="Jacques M.-A."/>
        </authorList>
    </citation>
    <scope>NUCLEOTIDE SEQUENCE [LARGE SCALE GENOMIC DNA]</scope>
    <source>
        <strain evidence="2 3">CFBP 7493</strain>
    </source>
</reference>
<feature type="domain" description="Tetracyclin repressor-like C-terminal group 31" evidence="1">
    <location>
        <begin position="75"/>
        <end position="181"/>
    </location>
</feature>
<dbReference type="InterPro" id="IPR041583">
    <property type="entry name" value="TetR_C_31"/>
</dbReference>
<gene>
    <name evidence="2" type="ORF">DZF96_01070</name>
</gene>
<dbReference type="RefSeq" id="WP_043584765.1">
    <property type="nucleotide sequence ID" value="NZ_QWEC01000006.1"/>
</dbReference>
<evidence type="ECO:0000313" key="2">
    <source>
        <dbReference type="EMBL" id="RII98874.1"/>
    </source>
</evidence>
<evidence type="ECO:0000313" key="3">
    <source>
        <dbReference type="Proteomes" id="UP000266298"/>
    </source>
</evidence>
<dbReference type="Gene3D" id="1.10.357.10">
    <property type="entry name" value="Tetracycline Repressor, domain 2"/>
    <property type="match status" value="1"/>
</dbReference>
<dbReference type="Proteomes" id="UP000266298">
    <property type="component" value="Unassembled WGS sequence"/>
</dbReference>
<name>A0A399NY86_9MICO</name>
<comment type="caution">
    <text evidence="2">The sequence shown here is derived from an EMBL/GenBank/DDBJ whole genome shotgun (WGS) entry which is preliminary data.</text>
</comment>
<dbReference type="EMBL" id="QWEC01000006">
    <property type="protein sequence ID" value="RII98874.1"/>
    <property type="molecule type" value="Genomic_DNA"/>
</dbReference>
<protein>
    <submittedName>
        <fullName evidence="2">TetR family transcriptional regulator</fullName>
    </submittedName>
</protein>
<dbReference type="Pfam" id="PF17940">
    <property type="entry name" value="TetR_C_31"/>
    <property type="match status" value="1"/>
</dbReference>
<sequence>MKRRDDLADAGVRLIARGGVRALTHRAVDTEAGLPAGSTTYYARTRRELTGLVVTRITEQLASDLQGLTLPASMDDAAAAQIAGAFLDGLAQREEAQAARFALLFELRGDDDLRAPLTAADPVRAALIDTARAILEAIAVADLEEAAVDMVGLIDALLLYRTAGAGPVDPSRILAAYLAGLRREYSPHA</sequence>
<proteinExistence type="predicted"/>